<comment type="caution">
    <text evidence="1">The sequence shown here is derived from an EMBL/GenBank/DDBJ whole genome shotgun (WGS) entry which is preliminary data.</text>
</comment>
<dbReference type="GeneID" id="87902942"/>
<reference evidence="1 2" key="1">
    <citation type="journal article" date="2023" name="bioRxiv">
        <title>High-quality genome assemblies of four members of thePodospora anserinaspecies complex.</title>
        <authorList>
            <person name="Ament-Velasquez S.L."/>
            <person name="Vogan A.A."/>
            <person name="Wallerman O."/>
            <person name="Hartmann F."/>
            <person name="Gautier V."/>
            <person name="Silar P."/>
            <person name="Giraud T."/>
            <person name="Johannesson H."/>
        </authorList>
    </citation>
    <scope>NUCLEOTIDE SEQUENCE [LARGE SCALE GENOMIC DNA]</scope>
    <source>
        <strain evidence="1 2">CBS 415.72m</strain>
    </source>
</reference>
<evidence type="ECO:0000313" key="1">
    <source>
        <dbReference type="EMBL" id="KAK4656959.1"/>
    </source>
</evidence>
<dbReference type="RefSeq" id="XP_062745934.1">
    <property type="nucleotide sequence ID" value="XM_062883361.1"/>
</dbReference>
<sequence>MSFWIVSTARTVSSSPSWSNQGTRKIHQSTLHLLRETRTKLEPGQRPC</sequence>
<gene>
    <name evidence="1" type="ORF">QC762_0040960</name>
</gene>
<proteinExistence type="predicted"/>
<dbReference type="EMBL" id="JAFFHA010000004">
    <property type="protein sequence ID" value="KAK4656959.1"/>
    <property type="molecule type" value="Genomic_DNA"/>
</dbReference>
<organism evidence="1 2">
    <name type="scientific">Podospora pseudocomata</name>
    <dbReference type="NCBI Taxonomy" id="2093779"/>
    <lineage>
        <taxon>Eukaryota</taxon>
        <taxon>Fungi</taxon>
        <taxon>Dikarya</taxon>
        <taxon>Ascomycota</taxon>
        <taxon>Pezizomycotina</taxon>
        <taxon>Sordariomycetes</taxon>
        <taxon>Sordariomycetidae</taxon>
        <taxon>Sordariales</taxon>
        <taxon>Podosporaceae</taxon>
        <taxon>Podospora</taxon>
    </lineage>
</organism>
<protein>
    <submittedName>
        <fullName evidence="1">Uncharacterized protein</fullName>
    </submittedName>
</protein>
<name>A0ABR0GMQ3_9PEZI</name>
<keyword evidence="2" id="KW-1185">Reference proteome</keyword>
<accession>A0ABR0GMQ3</accession>
<dbReference type="Proteomes" id="UP001323405">
    <property type="component" value="Unassembled WGS sequence"/>
</dbReference>
<evidence type="ECO:0000313" key="2">
    <source>
        <dbReference type="Proteomes" id="UP001323405"/>
    </source>
</evidence>